<proteinExistence type="predicted"/>
<comment type="caution">
    <text evidence="2">The sequence shown here is derived from an EMBL/GenBank/DDBJ whole genome shotgun (WGS) entry which is preliminary data.</text>
</comment>
<name>A0A4R8MD23_9BACT</name>
<keyword evidence="3" id="KW-1185">Reference proteome</keyword>
<dbReference type="Gene3D" id="1.10.150.20">
    <property type="entry name" value="5' to 3' exonuclease, C-terminal subdomain"/>
    <property type="match status" value="2"/>
</dbReference>
<reference evidence="2 3" key="1">
    <citation type="submission" date="2019-03" db="EMBL/GenBank/DDBJ databases">
        <title>Genomic Encyclopedia of Type Strains, Phase IV (KMG-IV): sequencing the most valuable type-strain genomes for metagenomic binning, comparative biology and taxonomic classification.</title>
        <authorList>
            <person name="Goeker M."/>
        </authorList>
    </citation>
    <scope>NUCLEOTIDE SEQUENCE [LARGE SCALE GENOMIC DNA]</scope>
    <source>
        <strain evidence="2 3">DSM 25964</strain>
    </source>
</reference>
<gene>
    <name evidence="2" type="ORF">C8D99_10589</name>
</gene>
<protein>
    <submittedName>
        <fullName evidence="2">Uncharacterized protein DUF4332</fullName>
    </submittedName>
</protein>
<dbReference type="RefSeq" id="WP_133957123.1">
    <property type="nucleotide sequence ID" value="NZ_SORI01000005.1"/>
</dbReference>
<evidence type="ECO:0000313" key="3">
    <source>
        <dbReference type="Proteomes" id="UP000295066"/>
    </source>
</evidence>
<dbReference type="Pfam" id="PF14229">
    <property type="entry name" value="DUF4332"/>
    <property type="match status" value="1"/>
</dbReference>
<dbReference type="Proteomes" id="UP000295066">
    <property type="component" value="Unassembled WGS sequence"/>
</dbReference>
<organism evidence="2 3">
    <name type="scientific">Aminivibrio pyruvatiphilus</name>
    <dbReference type="NCBI Taxonomy" id="1005740"/>
    <lineage>
        <taxon>Bacteria</taxon>
        <taxon>Thermotogati</taxon>
        <taxon>Synergistota</taxon>
        <taxon>Synergistia</taxon>
        <taxon>Synergistales</taxon>
        <taxon>Aminobacteriaceae</taxon>
        <taxon>Aminivibrio</taxon>
    </lineage>
</organism>
<sequence>MANLEKVEGIGEVYGKKLRDAGVNNTDMLLEAGSTRKGRDELAVKTEIASKLILEWVNHVDLFRVKGVGEEYADLLEASGVDTVPELAQRRADNLHKKMAEVNGEKKLVRQLPSEKQVQEWIDHARELPRKIQY</sequence>
<dbReference type="OrthoDB" id="9794786at2"/>
<accession>A0A4R8MD23</accession>
<dbReference type="AlphaFoldDB" id="A0A4R8MD23"/>
<evidence type="ECO:0000259" key="1">
    <source>
        <dbReference type="Pfam" id="PF14229"/>
    </source>
</evidence>
<evidence type="ECO:0000313" key="2">
    <source>
        <dbReference type="EMBL" id="TDY61676.1"/>
    </source>
</evidence>
<dbReference type="InterPro" id="IPR025567">
    <property type="entry name" value="DUF4332"/>
</dbReference>
<dbReference type="EMBL" id="SORI01000005">
    <property type="protein sequence ID" value="TDY61676.1"/>
    <property type="molecule type" value="Genomic_DNA"/>
</dbReference>
<feature type="domain" description="DUF4332" evidence="1">
    <location>
        <begin position="8"/>
        <end position="128"/>
    </location>
</feature>